<reference evidence="1 2" key="1">
    <citation type="submission" date="2018-05" db="EMBL/GenBank/DDBJ databases">
        <title>Genomic Encyclopedia of Type Strains, Phase IV (KMG-IV): sequencing the most valuable type-strain genomes for metagenomic binning, comparative biology and taxonomic classification.</title>
        <authorList>
            <person name="Goeker M."/>
        </authorList>
    </citation>
    <scope>NUCLEOTIDE SEQUENCE [LARGE SCALE GENOMIC DNA]</scope>
    <source>
        <strain evidence="1 2">DSM 25350</strain>
    </source>
</reference>
<keyword evidence="2" id="KW-1185">Reference proteome</keyword>
<comment type="caution">
    <text evidence="1">The sequence shown here is derived from an EMBL/GenBank/DDBJ whole genome shotgun (WGS) entry which is preliminary data.</text>
</comment>
<dbReference type="EMBL" id="QGGU01000004">
    <property type="protein sequence ID" value="PWK53035.1"/>
    <property type="molecule type" value="Genomic_DNA"/>
</dbReference>
<gene>
    <name evidence="1" type="ORF">C8D97_104253</name>
</gene>
<evidence type="ECO:0000313" key="2">
    <source>
        <dbReference type="Proteomes" id="UP000245790"/>
    </source>
</evidence>
<dbReference type="RefSeq" id="WP_109763006.1">
    <property type="nucleotide sequence ID" value="NZ_QGGU01000004.1"/>
</dbReference>
<evidence type="ECO:0000313" key="1">
    <source>
        <dbReference type="EMBL" id="PWK53035.1"/>
    </source>
</evidence>
<proteinExistence type="predicted"/>
<protein>
    <submittedName>
        <fullName evidence="1">Uncharacterized protein</fullName>
    </submittedName>
</protein>
<dbReference type="AlphaFoldDB" id="A0A316FY61"/>
<sequence>MNTAQRIKASLLKENLCIELQDNTEVSGVVLACFEDYFVISVTVDFHFDGQAFIEYKVVESIVESNSNSFYSKLFFARNKKTPQLNETYSSTFNSLLKSFKSDKIISLEFHNELLMGYIKSVSGREIVIEPISSTGELLESYACSRDELLYVKTDSEYLSVYEEYISGGVEF</sequence>
<dbReference type="Proteomes" id="UP000245790">
    <property type="component" value="Unassembled WGS sequence"/>
</dbReference>
<accession>A0A316FY61</accession>
<name>A0A316FY61_9GAMM</name>
<organism evidence="1 2">
    <name type="scientific">Pleionea mediterranea</name>
    <dbReference type="NCBI Taxonomy" id="523701"/>
    <lineage>
        <taxon>Bacteria</taxon>
        <taxon>Pseudomonadati</taxon>
        <taxon>Pseudomonadota</taxon>
        <taxon>Gammaproteobacteria</taxon>
        <taxon>Oceanospirillales</taxon>
        <taxon>Pleioneaceae</taxon>
        <taxon>Pleionea</taxon>
    </lineage>
</organism>